<dbReference type="GO" id="GO:0016485">
    <property type="term" value="P:protein processing"/>
    <property type="evidence" value="ECO:0007669"/>
    <property type="project" value="InterPro"/>
</dbReference>
<dbReference type="GO" id="GO:0006509">
    <property type="term" value="P:membrane protein ectodomain proteolysis"/>
    <property type="evidence" value="ECO:0007669"/>
    <property type="project" value="TreeGrafter"/>
</dbReference>
<dbReference type="GO" id="GO:0070765">
    <property type="term" value="C:gamma-secretase complex"/>
    <property type="evidence" value="ECO:0007669"/>
    <property type="project" value="TreeGrafter"/>
</dbReference>
<dbReference type="GO" id="GO:0055074">
    <property type="term" value="P:calcium ion homeostasis"/>
    <property type="evidence" value="ECO:0007669"/>
    <property type="project" value="TreeGrafter"/>
</dbReference>
<organism evidence="3 4">
    <name type="scientific">Ancylostoma ceylanicum</name>
    <dbReference type="NCBI Taxonomy" id="53326"/>
    <lineage>
        <taxon>Eukaryota</taxon>
        <taxon>Metazoa</taxon>
        <taxon>Ecdysozoa</taxon>
        <taxon>Nematoda</taxon>
        <taxon>Chromadorea</taxon>
        <taxon>Rhabditida</taxon>
        <taxon>Rhabditina</taxon>
        <taxon>Rhabditomorpha</taxon>
        <taxon>Strongyloidea</taxon>
        <taxon>Ancylostomatidae</taxon>
        <taxon>Ancylostomatinae</taxon>
        <taxon>Ancylostoma</taxon>
    </lineage>
</organism>
<evidence type="ECO:0008006" key="5">
    <source>
        <dbReference type="Google" id="ProtNLM"/>
    </source>
</evidence>
<evidence type="ECO:0000313" key="4">
    <source>
        <dbReference type="Proteomes" id="UP000024635"/>
    </source>
</evidence>
<reference evidence="4" key="1">
    <citation type="journal article" date="2015" name="Nat. Genet.">
        <title>The genome and transcriptome of the zoonotic hookworm Ancylostoma ceylanicum identify infection-specific gene families.</title>
        <authorList>
            <person name="Schwarz E.M."/>
            <person name="Hu Y."/>
            <person name="Antoshechkin I."/>
            <person name="Miller M.M."/>
            <person name="Sternberg P.W."/>
            <person name="Aroian R.V."/>
        </authorList>
    </citation>
    <scope>NUCLEOTIDE SEQUENCE</scope>
    <source>
        <strain evidence="4">HY135</strain>
    </source>
</reference>
<dbReference type="Pfam" id="PF01080">
    <property type="entry name" value="Presenilin"/>
    <property type="match status" value="1"/>
</dbReference>
<keyword evidence="2" id="KW-0472">Membrane</keyword>
<feature type="transmembrane region" description="Helical" evidence="2">
    <location>
        <begin position="277"/>
        <end position="298"/>
    </location>
</feature>
<dbReference type="GO" id="GO:0007219">
    <property type="term" value="P:Notch signaling pathway"/>
    <property type="evidence" value="ECO:0007669"/>
    <property type="project" value="TreeGrafter"/>
</dbReference>
<dbReference type="PANTHER" id="PTHR10202">
    <property type="entry name" value="PRESENILIN"/>
    <property type="match status" value="1"/>
</dbReference>
<dbReference type="GO" id="GO:0042500">
    <property type="term" value="F:aspartic endopeptidase activity, intramembrane cleaving"/>
    <property type="evidence" value="ECO:0007669"/>
    <property type="project" value="InterPro"/>
</dbReference>
<accession>A0A016SFH8</accession>
<comment type="caution">
    <text evidence="3">The sequence shown here is derived from an EMBL/GenBank/DDBJ whole genome shotgun (WGS) entry which is preliminary data.</text>
</comment>
<name>A0A016SFH8_9BILA</name>
<evidence type="ECO:0000256" key="1">
    <source>
        <dbReference type="SAM" id="MobiDB-lite"/>
    </source>
</evidence>
<dbReference type="MEROPS" id="A22.012"/>
<dbReference type="STRING" id="53326.A0A016SFH8"/>
<feature type="region of interest" description="Disordered" evidence="1">
    <location>
        <begin position="60"/>
        <end position="171"/>
    </location>
</feature>
<keyword evidence="2" id="KW-0812">Transmembrane</keyword>
<evidence type="ECO:0000256" key="2">
    <source>
        <dbReference type="SAM" id="Phobius"/>
    </source>
</evidence>
<proteinExistence type="predicted"/>
<dbReference type="AlphaFoldDB" id="A0A016SFH8"/>
<feature type="compositionally biased region" description="Low complexity" evidence="1">
    <location>
        <begin position="95"/>
        <end position="104"/>
    </location>
</feature>
<feature type="compositionally biased region" description="Acidic residues" evidence="1">
    <location>
        <begin position="69"/>
        <end position="79"/>
    </location>
</feature>
<protein>
    <recommendedName>
        <fullName evidence="5">Transmembrane protein</fullName>
    </recommendedName>
</protein>
<gene>
    <name evidence="3" type="primary">Acey_s0237.g3241</name>
    <name evidence="3" type="ORF">Y032_0237g3241</name>
</gene>
<dbReference type="InterPro" id="IPR001108">
    <property type="entry name" value="Peptidase_A22A"/>
</dbReference>
<feature type="compositionally biased region" description="Basic and acidic residues" evidence="1">
    <location>
        <begin position="141"/>
        <end position="163"/>
    </location>
</feature>
<dbReference type="Gene3D" id="1.10.472.100">
    <property type="entry name" value="Presenilin"/>
    <property type="match status" value="1"/>
</dbReference>
<dbReference type="OrthoDB" id="20287at2759"/>
<dbReference type="PANTHER" id="PTHR10202:SF25">
    <property type="entry name" value="PRESENILIN SPE-4"/>
    <property type="match status" value="1"/>
</dbReference>
<sequence>MRAPRSRTQVASSKSCSIARFIADIFAVLAPIGPLRKVQEKAGDYSHDVLRFLMFTADAKQTPEIEKESSEEESDEEEEGTKAASDVADKQQPVTDTSSFTLTSEESEEETVPKDEKPLLRRRVRQAAGSDKVNIVENMAEEERKKKEERKQNERKIKKDKNSDLSSDDDEFVEVQPEVNDAFESAHNDNTNMWDAKYHIDDQEALSMSKHKKVLESSSSSSSTSCDFSALDEETETEKVSVTAADALNDANSLRLGMGDFVFYSVLVGQAATTGSVGATIAAALGVVYGLLVTLTYFSNEQRRSERVMSSKYSRGTHARLGPRFYRRVLYRAFRKESVLVHSRTVDRLCGCALPSMLDIDRKWSRISP</sequence>
<dbReference type="Proteomes" id="UP000024635">
    <property type="component" value="Unassembled WGS sequence"/>
</dbReference>
<evidence type="ECO:0000313" key="3">
    <source>
        <dbReference type="EMBL" id="EYB89029.1"/>
    </source>
</evidence>
<keyword evidence="4" id="KW-1185">Reference proteome</keyword>
<dbReference type="GO" id="GO:0034205">
    <property type="term" value="P:amyloid-beta formation"/>
    <property type="evidence" value="ECO:0007669"/>
    <property type="project" value="TreeGrafter"/>
</dbReference>
<keyword evidence="2" id="KW-1133">Transmembrane helix</keyword>
<dbReference type="InterPro" id="IPR042524">
    <property type="entry name" value="Presenilin_C"/>
</dbReference>
<dbReference type="EMBL" id="JARK01001573">
    <property type="protein sequence ID" value="EYB89029.1"/>
    <property type="molecule type" value="Genomic_DNA"/>
</dbReference>